<dbReference type="InterPro" id="IPR036249">
    <property type="entry name" value="Thioredoxin-like_sf"/>
</dbReference>
<dbReference type="Gene3D" id="3.40.30.10">
    <property type="entry name" value="Glutaredoxin"/>
    <property type="match status" value="1"/>
</dbReference>
<accession>A0A146FCG7</accession>
<dbReference type="VEuPathDB" id="FungiDB:ASPFODRAFT_204457"/>
<gene>
    <name evidence="2" type="ORF">RIB2604_01706960</name>
</gene>
<reference evidence="2 3" key="1">
    <citation type="journal article" date="2016" name="DNA Res.">
        <title>Genome sequence of Aspergillus luchuensis NBRC 4314.</title>
        <authorList>
            <person name="Yamada O."/>
            <person name="Machida M."/>
            <person name="Hosoyama A."/>
            <person name="Goto M."/>
            <person name="Takahashi T."/>
            <person name="Futagami T."/>
            <person name="Yamagata Y."/>
            <person name="Takeuchi M."/>
            <person name="Kobayashi T."/>
            <person name="Koike H."/>
            <person name="Abe K."/>
            <person name="Asai K."/>
            <person name="Arita M."/>
            <person name="Fujita N."/>
            <person name="Fukuda K."/>
            <person name="Higa K."/>
            <person name="Horikawa H."/>
            <person name="Ishikawa T."/>
            <person name="Jinno K."/>
            <person name="Kato Y."/>
            <person name="Kirimura K."/>
            <person name="Mizutani O."/>
            <person name="Nakasone K."/>
            <person name="Sano M."/>
            <person name="Shiraishi Y."/>
            <person name="Tsukahara M."/>
            <person name="Gomi K."/>
        </authorList>
    </citation>
    <scope>NUCLEOTIDE SEQUENCE [LARGE SCALE GENOMIC DNA]</scope>
    <source>
        <strain evidence="2 3">RIB 2604</strain>
    </source>
</reference>
<dbReference type="EMBL" id="BCWF01000017">
    <property type="protein sequence ID" value="GAT23557.1"/>
    <property type="molecule type" value="Genomic_DNA"/>
</dbReference>
<dbReference type="AlphaFoldDB" id="A0A146FCG7"/>
<evidence type="ECO:0000256" key="1">
    <source>
        <dbReference type="SAM" id="MobiDB-lite"/>
    </source>
</evidence>
<dbReference type="PANTHER" id="PTHR42336:SF1">
    <property type="entry name" value="ALKYL HYDROPEROXIDE REDUCTASE SUBUNIT C_ THIOL SPECIFIC ANTIOXIDANT DOMAIN-CONTAINING PROTEIN"/>
    <property type="match status" value="1"/>
</dbReference>
<proteinExistence type="predicted"/>
<evidence type="ECO:0000313" key="3">
    <source>
        <dbReference type="Proteomes" id="UP000075230"/>
    </source>
</evidence>
<sequence length="227" mass="24467">MTRSTESTRWDPDGILQLESGARGLGRAYSQMSLSQEAASWLSPPAVQLSPSPQPGDKAPSCPELPLPADNNRPTIVSFLRHCGCPVAEATFLELRTAAETHPQINFVAVSHSDKPSTEKWLESIGGTGDSSSNPVTVIVDAERKIYAQWGLGVTSWGHVLSPAGLLAIGKLGWERGIWNRPTESGSRWQLSGNWAVDAEGGVRWGGPVKRADELIDIEQAIYSIKA</sequence>
<dbReference type="InterPro" id="IPR032801">
    <property type="entry name" value="PXL2A/B/C"/>
</dbReference>
<feature type="region of interest" description="Disordered" evidence="1">
    <location>
        <begin position="40"/>
        <end position="67"/>
    </location>
</feature>
<organism evidence="2 3">
    <name type="scientific">Aspergillus kawachii</name>
    <name type="common">White koji mold</name>
    <name type="synonym">Aspergillus awamori var. kawachi</name>
    <dbReference type="NCBI Taxonomy" id="1069201"/>
    <lineage>
        <taxon>Eukaryota</taxon>
        <taxon>Fungi</taxon>
        <taxon>Dikarya</taxon>
        <taxon>Ascomycota</taxon>
        <taxon>Pezizomycotina</taxon>
        <taxon>Eurotiomycetes</taxon>
        <taxon>Eurotiomycetidae</taxon>
        <taxon>Eurotiales</taxon>
        <taxon>Aspergillaceae</taxon>
        <taxon>Aspergillus</taxon>
        <taxon>Aspergillus subgen. Circumdati</taxon>
    </lineage>
</organism>
<protein>
    <submittedName>
        <fullName evidence="2">Uncharacterized protein</fullName>
    </submittedName>
</protein>
<comment type="caution">
    <text evidence="2">The sequence shown here is derived from an EMBL/GenBank/DDBJ whole genome shotgun (WGS) entry which is preliminary data.</text>
</comment>
<dbReference type="SUPFAM" id="SSF52833">
    <property type="entry name" value="Thioredoxin-like"/>
    <property type="match status" value="1"/>
</dbReference>
<reference evidence="3" key="2">
    <citation type="submission" date="2016-02" db="EMBL/GenBank/DDBJ databases">
        <title>Genome sequencing of Aspergillus luchuensis NBRC 4314.</title>
        <authorList>
            <person name="Yamada O."/>
        </authorList>
    </citation>
    <scope>NUCLEOTIDE SEQUENCE [LARGE SCALE GENOMIC DNA]</scope>
    <source>
        <strain evidence="3">RIB 2604</strain>
    </source>
</reference>
<evidence type="ECO:0000313" key="2">
    <source>
        <dbReference type="EMBL" id="GAT23557.1"/>
    </source>
</evidence>
<dbReference type="Pfam" id="PF13911">
    <property type="entry name" value="AhpC-TSA_2"/>
    <property type="match status" value="1"/>
</dbReference>
<dbReference type="Proteomes" id="UP000075230">
    <property type="component" value="Unassembled WGS sequence"/>
</dbReference>
<name>A0A146FCG7_ASPKA</name>
<dbReference type="PANTHER" id="PTHR42336">
    <property type="entry name" value="THIOREDOXIN DOMAIN-CONTAINING PROTEIN-RELATED"/>
    <property type="match status" value="1"/>
</dbReference>